<gene>
    <name evidence="1" type="ORF">SAMN05421788_11840</name>
</gene>
<dbReference type="Proteomes" id="UP000186917">
    <property type="component" value="Unassembled WGS sequence"/>
</dbReference>
<reference evidence="2" key="1">
    <citation type="submission" date="2017-01" db="EMBL/GenBank/DDBJ databases">
        <authorList>
            <person name="Varghese N."/>
            <person name="Submissions S."/>
        </authorList>
    </citation>
    <scope>NUCLEOTIDE SEQUENCE [LARGE SCALE GENOMIC DNA]</scope>
    <source>
        <strain evidence="2">DSM 21054</strain>
    </source>
</reference>
<proteinExistence type="predicted"/>
<dbReference type="EMBL" id="FTOR01000018">
    <property type="protein sequence ID" value="SIT34685.1"/>
    <property type="molecule type" value="Genomic_DNA"/>
</dbReference>
<dbReference type="STRING" id="477680.SAMN05421788_11840"/>
<protein>
    <submittedName>
        <fullName evidence="1">Uncharacterized protein</fullName>
    </submittedName>
</protein>
<keyword evidence="2" id="KW-1185">Reference proteome</keyword>
<dbReference type="AlphaFoldDB" id="A0A173MBF9"/>
<name>A0A173MBF9_9BACT</name>
<accession>A0A173MBF9</accession>
<organism evidence="1 2">
    <name type="scientific">Filimonas lacunae</name>
    <dbReference type="NCBI Taxonomy" id="477680"/>
    <lineage>
        <taxon>Bacteria</taxon>
        <taxon>Pseudomonadati</taxon>
        <taxon>Bacteroidota</taxon>
        <taxon>Chitinophagia</taxon>
        <taxon>Chitinophagales</taxon>
        <taxon>Chitinophagaceae</taxon>
        <taxon>Filimonas</taxon>
    </lineage>
</organism>
<evidence type="ECO:0000313" key="2">
    <source>
        <dbReference type="Proteomes" id="UP000186917"/>
    </source>
</evidence>
<dbReference type="KEGG" id="fln:FLA_0839"/>
<sequence length="737" mass="83992">MLVSGIVWACAGGWEEDYSVFSPEYFVDSGYSPFFYDSYNAYYADSYEERETKTDNNARYNHQLIKEWNGYLEGKMPEDALDFLLTRASRNAVDSVGKKLNGKLQALPAGYPDFNQVKADKKKLQAFINYLLIAKDCESFAVREVWCDWQDKPVIQVDAALEQVLANALQQSKDDFIRQRLLFQLIRFYYFQEKAGGSQTATAKNSTTNSKLMNLYRQYEKSFPHNLIYYRTLGYVAGYYYAHGNYALSNYLYSLGYSYSTEMRIPSKWSFHPQEEADWKQTLQLATTPEEKITLWHMLGMENDPGRGILEIIALDPQSEKADLLLSRLINSREASSDTSVADLAIIDGVARAGKTAKPYFWNLGAGYLHFLHKDYAKARAFYAEANKQLPAGNKYIAAQYKLLTILLLIDQYPKLDANAETTLVEPLNWLADLRDQKDTVNKLRFANALTHVSEALSVKYTKQKDKVKAVCFSNNSGFYAAPVNVTALLQLLNKTDKSAFENAMLRYYPLKADDLYYHQATVATFREQLDQAIELMKKAGDKGGFTLPGNPFNGRINDCHDCDHEALQKTKYTSLSFLETMKKMKEDIAAGKDVYSNALLLGNAYYNITHYGNARAFSESPIISAGCCTEYIDSSYRFMLTSCASAEKYYQLASQNATNNEQRAKCAFLSAKCERNRFYNWMYTQPESAKGTYDHPTLPPAGKYFALLNSTYSNTAYYKEALKECGYFQDYVYSTK</sequence>
<evidence type="ECO:0000313" key="1">
    <source>
        <dbReference type="EMBL" id="SIT34685.1"/>
    </source>
</evidence>